<dbReference type="Proteomes" id="UP001497600">
    <property type="component" value="Chromosome F"/>
</dbReference>
<protein>
    <submittedName>
        <fullName evidence="2">Uncharacterized protein</fullName>
    </submittedName>
</protein>
<gene>
    <name evidence="2" type="ORF">CAAN4_F05952</name>
</gene>
<reference evidence="2 3" key="1">
    <citation type="submission" date="2024-01" db="EMBL/GenBank/DDBJ databases">
        <authorList>
            <consortium name="Genoscope - CEA"/>
            <person name="William W."/>
        </authorList>
    </citation>
    <scope>NUCLEOTIDE SEQUENCE [LARGE SCALE GENOMIC DNA]</scope>
    <source>
        <strain evidence="2 3">29B2s-10</strain>
    </source>
</reference>
<keyword evidence="1" id="KW-1133">Transmembrane helix</keyword>
<sequence>MNLPSISRMSLAGNNSFDMMSWPIPMIILVVLILVLITPLKSFCRDKISSLHSSHFDDRVMSQKLKRKLSSLGQYNEKLKSSRRLATSTSTYVDTVGINARLDYSNTLYFSRSGQQVCETTHQISEYLWKFTQVVDRISATISDVTSDPNPDLDKTKEAIDKITRLVGDIDPIDDGHSTALAWLRVIYMSMEAMKRYTNIPEDEVTSPSPLGVVASEDTDPLHHVVSSLQEQAWPHLATHIVQA</sequence>
<evidence type="ECO:0000313" key="3">
    <source>
        <dbReference type="Proteomes" id="UP001497600"/>
    </source>
</evidence>
<keyword evidence="1" id="KW-0472">Membrane</keyword>
<accession>A0ABP0EIG8</accession>
<feature type="transmembrane region" description="Helical" evidence="1">
    <location>
        <begin position="20"/>
        <end position="40"/>
    </location>
</feature>
<proteinExistence type="predicted"/>
<dbReference type="EMBL" id="OZ004258">
    <property type="protein sequence ID" value="CAK7912210.1"/>
    <property type="molecule type" value="Genomic_DNA"/>
</dbReference>
<evidence type="ECO:0000313" key="2">
    <source>
        <dbReference type="EMBL" id="CAK7912210.1"/>
    </source>
</evidence>
<keyword evidence="3" id="KW-1185">Reference proteome</keyword>
<evidence type="ECO:0000256" key="1">
    <source>
        <dbReference type="SAM" id="Phobius"/>
    </source>
</evidence>
<name>A0ABP0EIG8_9ASCO</name>
<keyword evidence="1" id="KW-0812">Transmembrane</keyword>
<organism evidence="2 3">
    <name type="scientific">[Candida] anglica</name>
    <dbReference type="NCBI Taxonomy" id="148631"/>
    <lineage>
        <taxon>Eukaryota</taxon>
        <taxon>Fungi</taxon>
        <taxon>Dikarya</taxon>
        <taxon>Ascomycota</taxon>
        <taxon>Saccharomycotina</taxon>
        <taxon>Pichiomycetes</taxon>
        <taxon>Debaryomycetaceae</taxon>
        <taxon>Kurtzmaniella</taxon>
    </lineage>
</organism>